<dbReference type="InterPro" id="IPR007695">
    <property type="entry name" value="DNA_mismatch_repair_MutS-lik_N"/>
</dbReference>
<accession>A0A0M0JLL2</accession>
<dbReference type="Gene3D" id="1.10.1420.10">
    <property type="match status" value="2"/>
</dbReference>
<dbReference type="Gene3D" id="3.40.50.300">
    <property type="entry name" value="P-loop containing nucleotide triphosphate hydrolases"/>
    <property type="match status" value="1"/>
</dbReference>
<keyword evidence="11" id="KW-1185">Reference proteome</keyword>
<dbReference type="SUPFAM" id="SSF48334">
    <property type="entry name" value="DNA repair protein MutS, domain III"/>
    <property type="match status" value="1"/>
</dbReference>
<protein>
    <submittedName>
        <fullName evidence="10">DNA mismatch repair protein msh6</fullName>
    </submittedName>
</protein>
<dbReference type="InterPro" id="IPR017261">
    <property type="entry name" value="DNA_mismatch_repair_MutS/MSH"/>
</dbReference>
<dbReference type="InterPro" id="IPR007860">
    <property type="entry name" value="DNA_mmatch_repair_MutS_con_dom"/>
</dbReference>
<reference evidence="11" key="1">
    <citation type="journal article" date="2015" name="PLoS Genet.">
        <title>Genome Sequence and Transcriptome Analyses of Chrysochromulina tobin: Metabolic Tools for Enhanced Algal Fitness in the Prominent Order Prymnesiales (Haptophyceae).</title>
        <authorList>
            <person name="Hovde B.T."/>
            <person name="Deodato C.R."/>
            <person name="Hunsperger H.M."/>
            <person name="Ryken S.A."/>
            <person name="Yost W."/>
            <person name="Jha R.K."/>
            <person name="Patterson J."/>
            <person name="Monnat R.J. Jr."/>
            <person name="Barlow S.B."/>
            <person name="Starkenburg S.R."/>
            <person name="Cattolico R.A."/>
        </authorList>
    </citation>
    <scope>NUCLEOTIDE SEQUENCE</scope>
    <source>
        <strain evidence="11">CCMP291</strain>
    </source>
</reference>
<keyword evidence="6" id="KW-0234">DNA repair</keyword>
<dbReference type="SUPFAM" id="SSF55271">
    <property type="entry name" value="DNA repair protein MutS, domain I"/>
    <property type="match status" value="1"/>
</dbReference>
<evidence type="ECO:0000256" key="1">
    <source>
        <dbReference type="ARBA" id="ARBA00006271"/>
    </source>
</evidence>
<dbReference type="GO" id="GO:0032301">
    <property type="term" value="C:MutSalpha complex"/>
    <property type="evidence" value="ECO:0007669"/>
    <property type="project" value="TreeGrafter"/>
</dbReference>
<keyword evidence="5 6" id="KW-0238">DNA-binding</keyword>
<dbReference type="InterPro" id="IPR016151">
    <property type="entry name" value="DNA_mismatch_repair_MutS_N"/>
</dbReference>
<dbReference type="InterPro" id="IPR027417">
    <property type="entry name" value="P-loop_NTPase"/>
</dbReference>
<evidence type="ECO:0000259" key="9">
    <source>
        <dbReference type="PROSITE" id="PS00486"/>
    </source>
</evidence>
<keyword evidence="7" id="KW-0175">Coiled coil</keyword>
<feature type="region of interest" description="Disordered" evidence="8">
    <location>
        <begin position="1"/>
        <end position="40"/>
    </location>
</feature>
<gene>
    <name evidence="10" type="ORF">Ctob_008505</name>
</gene>
<dbReference type="PANTHER" id="PTHR11361">
    <property type="entry name" value="DNA MISMATCH REPAIR PROTEIN MUTS FAMILY MEMBER"/>
    <property type="match status" value="1"/>
</dbReference>
<dbReference type="GO" id="GO:0006298">
    <property type="term" value="P:mismatch repair"/>
    <property type="evidence" value="ECO:0007669"/>
    <property type="project" value="InterPro"/>
</dbReference>
<dbReference type="SUPFAM" id="SSF52540">
    <property type="entry name" value="P-loop containing nucleoside triphosphate hydrolases"/>
    <property type="match status" value="1"/>
</dbReference>
<dbReference type="Pfam" id="PF01624">
    <property type="entry name" value="MutS_I"/>
    <property type="match status" value="1"/>
</dbReference>
<dbReference type="GO" id="GO:0140664">
    <property type="term" value="F:ATP-dependent DNA damage sensor activity"/>
    <property type="evidence" value="ECO:0007669"/>
    <property type="project" value="InterPro"/>
</dbReference>
<dbReference type="PROSITE" id="PS00486">
    <property type="entry name" value="DNA_MISMATCH_REPAIR_2"/>
    <property type="match status" value="1"/>
</dbReference>
<feature type="compositionally biased region" description="Low complexity" evidence="8">
    <location>
        <begin position="7"/>
        <end position="35"/>
    </location>
</feature>
<sequence length="1035" mass="111880">MASPSDGRQPPTAQQAAAVYAEAAKGPGAPSASPGAEEKQVSFKFLLPNQKCDAQGKRPGEPGYDKTTIRVKLAPGERFTPGQEQYWEIKKHHADCVICFKMGKFYELFEEDALLGHRELDLAFMGKGAPHAGFPEAALPKYAQKLVELGYKVGVVEQMETPDQLKERNAQKARGVKKEQAVRRELCSIITKGTAFHRDEKSTYLLAVDEDIASRTLGVAFVDAATGHFHLGQVVDDEQHGCLRTLLAQLRPDEIVINEQSLSRDAYTLLRRAVPDGLFNPLPRTAFWADKAACTKALEAGKYFDKDTIGAAAGAAAAADNDEEEEEAEVTGPEARWPRALRQAADRTPCLALSAFGGCATYLKRLLLDRQLLSMGHVSPWVPTDADADAIGAGARHKGGSASLVLDAKALENLEVFENSSDRTATGTLFSIIDKCSSSFGRRALRAWLCAPPRRVEDILERQQAVGALLESAELRAKLAKTLKKLPDLERLLARVHAFSVTQTSNDATHYTDINRARLAELIKTLEGFEALHAGIEAAAAQHVNEALREGAPRLAQTITMGDGFPDLRELLRHFREAFDWAKAKAEGRVIPSKGADDDYDAAKEALEEVEGEIGGILRQWQKHFGDKSIELWSAAGSPTEPFQLAVPETTLAKHGTPAGFMQMSSKKGTLRFWTPELKAAVTRFLSAKDALDATLATSARRLYARFSSHFAHWHRAVHAAAELDCLLSLSAVSGQPGMTRPVFVDDAPRPFLRIDQGVNICVRAALDGANCVPNDIRIGAAAEAGDAAHAGASPLMLLVTGPNMGGKSTLLRQACLTVLLAHLGCHVPAAACILTPVDRIFTRVGANDAIMAGLSTFRVELEETATILRHATEHSLVILDELGRGTATFDGMAIAHATLSHLITHVRCRSLFATHYHALTREFEAPNARVALYHMACAVDEASRAVTFLYSFAPGACHRSHGVNVARLAGLPEAVLELAASKSAELEELLDERYAVQLARRVLAAAADAGEGGTAGAFEVLLQLWHEVKAAARS</sequence>
<dbReference type="InterPro" id="IPR000432">
    <property type="entry name" value="DNA_mismatch_repair_MutS_C"/>
</dbReference>
<dbReference type="Gene3D" id="3.40.1170.10">
    <property type="entry name" value="DNA repair protein MutS, domain I"/>
    <property type="match status" value="1"/>
</dbReference>
<dbReference type="FunFam" id="1.10.1420.10:FF:000005">
    <property type="entry name" value="DNA mismatch repair protein"/>
    <property type="match status" value="1"/>
</dbReference>
<dbReference type="GO" id="GO:0030983">
    <property type="term" value="F:mismatched DNA binding"/>
    <property type="evidence" value="ECO:0007669"/>
    <property type="project" value="InterPro"/>
</dbReference>
<keyword evidence="3 6" id="KW-0227">DNA damage</keyword>
<evidence type="ECO:0000256" key="7">
    <source>
        <dbReference type="SAM" id="Coils"/>
    </source>
</evidence>
<keyword evidence="2 6" id="KW-0547">Nucleotide-binding</keyword>
<dbReference type="Pfam" id="PF00488">
    <property type="entry name" value="MutS_V"/>
    <property type="match status" value="1"/>
</dbReference>
<dbReference type="Pfam" id="PF05192">
    <property type="entry name" value="MutS_III"/>
    <property type="match status" value="1"/>
</dbReference>
<feature type="domain" description="DNA mismatch repair proteins mutS family" evidence="9">
    <location>
        <begin position="876"/>
        <end position="892"/>
    </location>
</feature>
<evidence type="ECO:0000256" key="3">
    <source>
        <dbReference type="ARBA" id="ARBA00022763"/>
    </source>
</evidence>
<dbReference type="AlphaFoldDB" id="A0A0M0JLL2"/>
<comment type="function">
    <text evidence="6">Component of the post-replicative DNA mismatch repair system (MMR).</text>
</comment>
<name>A0A0M0JLL2_9EUKA</name>
<dbReference type="Proteomes" id="UP000037460">
    <property type="component" value="Unassembled WGS sequence"/>
</dbReference>
<keyword evidence="4" id="KW-0067">ATP-binding</keyword>
<comment type="caution">
    <text evidence="10">The sequence shown here is derived from an EMBL/GenBank/DDBJ whole genome shotgun (WGS) entry which is preliminary data.</text>
</comment>
<dbReference type="InterPro" id="IPR045076">
    <property type="entry name" value="MutS"/>
</dbReference>
<dbReference type="GO" id="GO:0005524">
    <property type="term" value="F:ATP binding"/>
    <property type="evidence" value="ECO:0007669"/>
    <property type="project" value="UniProtKB-KW"/>
</dbReference>
<evidence type="ECO:0000313" key="10">
    <source>
        <dbReference type="EMBL" id="KOO27227.1"/>
    </source>
</evidence>
<dbReference type="Pfam" id="PF05188">
    <property type="entry name" value="MutS_II"/>
    <property type="match status" value="1"/>
</dbReference>
<feature type="coiled-coil region" evidence="7">
    <location>
        <begin position="593"/>
        <end position="620"/>
    </location>
</feature>
<evidence type="ECO:0000256" key="6">
    <source>
        <dbReference type="RuleBase" id="RU003756"/>
    </source>
</evidence>
<dbReference type="InterPro" id="IPR036678">
    <property type="entry name" value="MutS_con_dom_sf"/>
</dbReference>
<proteinExistence type="inferred from homology"/>
<evidence type="ECO:0000256" key="5">
    <source>
        <dbReference type="ARBA" id="ARBA00023125"/>
    </source>
</evidence>
<dbReference type="Pfam" id="PF05190">
    <property type="entry name" value="MutS_IV"/>
    <property type="match status" value="1"/>
</dbReference>
<dbReference type="InterPro" id="IPR007861">
    <property type="entry name" value="DNA_mismatch_repair_MutS_clamp"/>
</dbReference>
<dbReference type="PIRSF" id="PIRSF037677">
    <property type="entry name" value="DNA_mis_repair_Msh6"/>
    <property type="match status" value="1"/>
</dbReference>
<dbReference type="InterPro" id="IPR036187">
    <property type="entry name" value="DNA_mismatch_repair_MutS_sf"/>
</dbReference>
<evidence type="ECO:0000313" key="11">
    <source>
        <dbReference type="Proteomes" id="UP000037460"/>
    </source>
</evidence>
<dbReference type="EMBL" id="JWZX01002743">
    <property type="protein sequence ID" value="KOO27227.1"/>
    <property type="molecule type" value="Genomic_DNA"/>
</dbReference>
<evidence type="ECO:0000256" key="4">
    <source>
        <dbReference type="ARBA" id="ARBA00022840"/>
    </source>
</evidence>
<dbReference type="OrthoDB" id="10252754at2759"/>
<organism evidence="10 11">
    <name type="scientific">Chrysochromulina tobinii</name>
    <dbReference type="NCBI Taxonomy" id="1460289"/>
    <lineage>
        <taxon>Eukaryota</taxon>
        <taxon>Haptista</taxon>
        <taxon>Haptophyta</taxon>
        <taxon>Prymnesiophyceae</taxon>
        <taxon>Prymnesiales</taxon>
        <taxon>Chrysochromulinaceae</taxon>
        <taxon>Chrysochromulina</taxon>
    </lineage>
</organism>
<dbReference type="InterPro" id="IPR007696">
    <property type="entry name" value="DNA_mismatch_repair_MutS_core"/>
</dbReference>
<dbReference type="PANTHER" id="PTHR11361:SF148">
    <property type="entry name" value="DNA MISMATCH REPAIR PROTEIN MSH6"/>
    <property type="match status" value="1"/>
</dbReference>
<evidence type="ECO:0000256" key="8">
    <source>
        <dbReference type="SAM" id="MobiDB-lite"/>
    </source>
</evidence>
<dbReference type="SUPFAM" id="SSF53150">
    <property type="entry name" value="DNA repair protein MutS, domain II"/>
    <property type="match status" value="1"/>
</dbReference>
<dbReference type="Gene3D" id="3.30.420.110">
    <property type="entry name" value="MutS, connector domain"/>
    <property type="match status" value="1"/>
</dbReference>
<comment type="similarity">
    <text evidence="1 6">Belongs to the DNA mismatch repair MutS family.</text>
</comment>
<dbReference type="SMART" id="SM00534">
    <property type="entry name" value="MUTSac"/>
    <property type="match status" value="1"/>
</dbReference>
<evidence type="ECO:0000256" key="2">
    <source>
        <dbReference type="ARBA" id="ARBA00022741"/>
    </source>
</evidence>
<dbReference type="SMART" id="SM00533">
    <property type="entry name" value="MUTSd"/>
    <property type="match status" value="1"/>
</dbReference>